<evidence type="ECO:0000256" key="1">
    <source>
        <dbReference type="ARBA" id="ARBA00022603"/>
    </source>
</evidence>
<dbReference type="InterPro" id="IPR050447">
    <property type="entry name" value="Erg6_SMT_methyltransf"/>
</dbReference>
<organism evidence="5 7">
    <name type="scientific">Medicago truncatula</name>
    <name type="common">Barrel medic</name>
    <name type="synonym">Medicago tribuloides</name>
    <dbReference type="NCBI Taxonomy" id="3880"/>
    <lineage>
        <taxon>Eukaryota</taxon>
        <taxon>Viridiplantae</taxon>
        <taxon>Streptophyta</taxon>
        <taxon>Embryophyta</taxon>
        <taxon>Tracheophyta</taxon>
        <taxon>Spermatophyta</taxon>
        <taxon>Magnoliopsida</taxon>
        <taxon>eudicotyledons</taxon>
        <taxon>Gunneridae</taxon>
        <taxon>Pentapetalae</taxon>
        <taxon>rosids</taxon>
        <taxon>fabids</taxon>
        <taxon>Fabales</taxon>
        <taxon>Fabaceae</taxon>
        <taxon>Papilionoideae</taxon>
        <taxon>50 kb inversion clade</taxon>
        <taxon>NPAAA clade</taxon>
        <taxon>Hologalegina</taxon>
        <taxon>IRL clade</taxon>
        <taxon>Trifolieae</taxon>
        <taxon>Medicago</taxon>
    </lineage>
</organism>
<dbReference type="InterPro" id="IPR013216">
    <property type="entry name" value="Methyltransf_11"/>
</dbReference>
<accession>G7L367</accession>
<reference evidence="5 7" key="2">
    <citation type="journal article" date="2014" name="BMC Genomics">
        <title>An improved genome release (version Mt4.0) for the model legume Medicago truncatula.</title>
        <authorList>
            <person name="Tang H."/>
            <person name="Krishnakumar V."/>
            <person name="Bidwell S."/>
            <person name="Rosen B."/>
            <person name="Chan A."/>
            <person name="Zhou S."/>
            <person name="Gentzbittel L."/>
            <person name="Childs K.L."/>
            <person name="Yandell M."/>
            <person name="Gundlach H."/>
            <person name="Mayer K.F."/>
            <person name="Schwartz D.C."/>
            <person name="Town C.D."/>
        </authorList>
    </citation>
    <scope>GENOME REANNOTATION</scope>
    <source>
        <strain evidence="5">A17</strain>
        <strain evidence="6 7">cv. Jemalong A17</strain>
    </source>
</reference>
<proteinExistence type="inferred from homology"/>
<dbReference type="GO" id="GO:0008757">
    <property type="term" value="F:S-adenosylmethionine-dependent methyltransferase activity"/>
    <property type="evidence" value="ECO:0007669"/>
    <property type="project" value="InterPro"/>
</dbReference>
<dbReference type="EnsemblPlants" id="AES77557">
    <property type="protein sequence ID" value="AES77557"/>
    <property type="gene ID" value="MTR_7g012060"/>
</dbReference>
<feature type="domain" description="Methyltransferase type 11" evidence="4">
    <location>
        <begin position="60"/>
        <end position="96"/>
    </location>
</feature>
<dbReference type="Pfam" id="PF08241">
    <property type="entry name" value="Methyltransf_11"/>
    <property type="match status" value="1"/>
</dbReference>
<evidence type="ECO:0000256" key="3">
    <source>
        <dbReference type="ARBA" id="ARBA00038188"/>
    </source>
</evidence>
<evidence type="ECO:0000313" key="6">
    <source>
        <dbReference type="EnsemblPlants" id="AES77557"/>
    </source>
</evidence>
<reference evidence="5 7" key="1">
    <citation type="journal article" date="2011" name="Nature">
        <title>The Medicago genome provides insight into the evolution of rhizobial symbioses.</title>
        <authorList>
            <person name="Young N.D."/>
            <person name="Debelle F."/>
            <person name="Oldroyd G.E."/>
            <person name="Geurts R."/>
            <person name="Cannon S.B."/>
            <person name="Udvardi M.K."/>
            <person name="Benedito V.A."/>
            <person name="Mayer K.F."/>
            <person name="Gouzy J."/>
            <person name="Schoof H."/>
            <person name="Van de Peer Y."/>
            <person name="Proost S."/>
            <person name="Cook D.R."/>
            <person name="Meyers B.C."/>
            <person name="Spannagl M."/>
            <person name="Cheung F."/>
            <person name="De Mita S."/>
            <person name="Krishnakumar V."/>
            <person name="Gundlach H."/>
            <person name="Zhou S."/>
            <person name="Mudge J."/>
            <person name="Bharti A.K."/>
            <person name="Murray J.D."/>
            <person name="Naoumkina M.A."/>
            <person name="Rosen B."/>
            <person name="Silverstein K.A."/>
            <person name="Tang H."/>
            <person name="Rombauts S."/>
            <person name="Zhao P.X."/>
            <person name="Zhou P."/>
            <person name="Barbe V."/>
            <person name="Bardou P."/>
            <person name="Bechner M."/>
            <person name="Bellec A."/>
            <person name="Berger A."/>
            <person name="Berges H."/>
            <person name="Bidwell S."/>
            <person name="Bisseling T."/>
            <person name="Choisne N."/>
            <person name="Couloux A."/>
            <person name="Denny R."/>
            <person name="Deshpande S."/>
            <person name="Dai X."/>
            <person name="Doyle J.J."/>
            <person name="Dudez A.M."/>
            <person name="Farmer A.D."/>
            <person name="Fouteau S."/>
            <person name="Franken C."/>
            <person name="Gibelin C."/>
            <person name="Gish J."/>
            <person name="Goldstein S."/>
            <person name="Gonzalez A.J."/>
            <person name="Green P.J."/>
            <person name="Hallab A."/>
            <person name="Hartog M."/>
            <person name="Hua A."/>
            <person name="Humphray S.J."/>
            <person name="Jeong D.H."/>
            <person name="Jing Y."/>
            <person name="Jocker A."/>
            <person name="Kenton S.M."/>
            <person name="Kim D.J."/>
            <person name="Klee K."/>
            <person name="Lai H."/>
            <person name="Lang C."/>
            <person name="Lin S."/>
            <person name="Macmil S.L."/>
            <person name="Magdelenat G."/>
            <person name="Matthews L."/>
            <person name="McCorrison J."/>
            <person name="Monaghan E.L."/>
            <person name="Mun J.H."/>
            <person name="Najar F.Z."/>
            <person name="Nicholson C."/>
            <person name="Noirot C."/>
            <person name="O'Bleness M."/>
            <person name="Paule C.R."/>
            <person name="Poulain J."/>
            <person name="Prion F."/>
            <person name="Qin B."/>
            <person name="Qu C."/>
            <person name="Retzel E.F."/>
            <person name="Riddle C."/>
            <person name="Sallet E."/>
            <person name="Samain S."/>
            <person name="Samson N."/>
            <person name="Sanders I."/>
            <person name="Saurat O."/>
            <person name="Scarpelli C."/>
            <person name="Schiex T."/>
            <person name="Segurens B."/>
            <person name="Severin A.J."/>
            <person name="Sherrier D.J."/>
            <person name="Shi R."/>
            <person name="Sims S."/>
            <person name="Singer S.R."/>
            <person name="Sinharoy S."/>
            <person name="Sterck L."/>
            <person name="Viollet A."/>
            <person name="Wang B.B."/>
            <person name="Wang K."/>
            <person name="Wang M."/>
            <person name="Wang X."/>
            <person name="Warfsmann J."/>
            <person name="Weissenbach J."/>
            <person name="White D.D."/>
            <person name="White J.D."/>
            <person name="Wiley G.B."/>
            <person name="Wincker P."/>
            <person name="Xing Y."/>
            <person name="Yang L."/>
            <person name="Yao Z."/>
            <person name="Ying F."/>
            <person name="Zhai J."/>
            <person name="Zhou L."/>
            <person name="Zuber A."/>
            <person name="Denarie J."/>
            <person name="Dixon R.A."/>
            <person name="May G.D."/>
            <person name="Schwartz D.C."/>
            <person name="Rogers J."/>
            <person name="Quetier F."/>
            <person name="Town C.D."/>
            <person name="Roe B.A."/>
        </authorList>
    </citation>
    <scope>NUCLEOTIDE SEQUENCE [LARGE SCALE GENOMIC DNA]</scope>
    <source>
        <strain evidence="5">A17</strain>
        <strain evidence="6 7">cv. Jemalong A17</strain>
    </source>
</reference>
<dbReference type="eggNOG" id="KOG1269">
    <property type="taxonomic scope" value="Eukaryota"/>
</dbReference>
<dbReference type="Proteomes" id="UP000002051">
    <property type="component" value="Unassembled WGS sequence"/>
</dbReference>
<dbReference type="GO" id="GO:0032259">
    <property type="term" value="P:methylation"/>
    <property type="evidence" value="ECO:0007669"/>
    <property type="project" value="UniProtKB-KW"/>
</dbReference>
<gene>
    <name evidence="5" type="ordered locus">MTR_7g012060</name>
</gene>
<dbReference type="Gene3D" id="3.40.50.150">
    <property type="entry name" value="Vaccinia Virus protein VP39"/>
    <property type="match status" value="1"/>
</dbReference>
<dbReference type="SUPFAM" id="SSF53335">
    <property type="entry name" value="S-adenosyl-L-methionine-dependent methyltransferases"/>
    <property type="match status" value="1"/>
</dbReference>
<sequence length="156" mass="18221">MYNHLEKREKSQEKEEELEGLRFHLISVTEPTSMRTVGINHFLVSSRYSWTSREIEDAENASSCILQADFMKMPFEDNSFDAVYAIEATCHAPDAVSIYTCTHVLSIILDQDCDSWWSRFLMSLHMDATKRFIVLKPGQCFAAYEWCMTDSYEWCM</sequence>
<reference evidence="6" key="3">
    <citation type="submission" date="2015-04" db="UniProtKB">
        <authorList>
            <consortium name="EnsemblPlants"/>
        </authorList>
    </citation>
    <scope>IDENTIFICATION</scope>
    <source>
        <strain evidence="6">cv. Jemalong A17</strain>
    </source>
</reference>
<dbReference type="HOGENOM" id="CLU_1689361_0_0_1"/>
<keyword evidence="7" id="KW-1185">Reference proteome</keyword>
<dbReference type="PaxDb" id="3880-AES77557"/>
<dbReference type="EMBL" id="CM001223">
    <property type="protein sequence ID" value="AES77557.1"/>
    <property type="molecule type" value="Genomic_DNA"/>
</dbReference>
<dbReference type="InterPro" id="IPR029063">
    <property type="entry name" value="SAM-dependent_MTases_sf"/>
</dbReference>
<evidence type="ECO:0000313" key="5">
    <source>
        <dbReference type="EMBL" id="AES77557.1"/>
    </source>
</evidence>
<evidence type="ECO:0000256" key="2">
    <source>
        <dbReference type="ARBA" id="ARBA00022679"/>
    </source>
</evidence>
<protein>
    <submittedName>
        <fullName evidence="5">Methyltransferase domain protein</fullName>
    </submittedName>
</protein>
<keyword evidence="2" id="KW-0808">Transferase</keyword>
<dbReference type="AlphaFoldDB" id="G7L367"/>
<dbReference type="STRING" id="3880.G7L367"/>
<keyword evidence="1 5" id="KW-0489">Methyltransferase</keyword>
<evidence type="ECO:0000259" key="4">
    <source>
        <dbReference type="Pfam" id="PF08241"/>
    </source>
</evidence>
<name>G7L367_MEDTR</name>
<comment type="similarity">
    <text evidence="3">Belongs to the class I-like SAM-binding methyltransferase superfamily. Erg6/SMT family.</text>
</comment>
<evidence type="ECO:0000313" key="7">
    <source>
        <dbReference type="Proteomes" id="UP000002051"/>
    </source>
</evidence>
<dbReference type="PANTHER" id="PTHR44068:SF1">
    <property type="entry name" value="HYPOTHETICAL LOC100005854"/>
    <property type="match status" value="1"/>
</dbReference>
<dbReference type="PANTHER" id="PTHR44068">
    <property type="entry name" value="ZGC:194242"/>
    <property type="match status" value="1"/>
</dbReference>